<proteinExistence type="predicted"/>
<gene>
    <name evidence="2" type="ORF">SYYSPA8_24035</name>
</gene>
<dbReference type="Proteomes" id="UP001291653">
    <property type="component" value="Unassembled WGS sequence"/>
</dbReference>
<name>A0ABQ5P4A4_9ACTN</name>
<dbReference type="RefSeq" id="WP_323449442.1">
    <property type="nucleotide sequence ID" value="NZ_BSBI01000011.1"/>
</dbReference>
<keyword evidence="3" id="KW-1185">Reference proteome</keyword>
<evidence type="ECO:0000313" key="3">
    <source>
        <dbReference type="Proteomes" id="UP001291653"/>
    </source>
</evidence>
<accession>A0ABQ5P4A4</accession>
<protein>
    <recommendedName>
        <fullName evidence="4">DUF11 domain-containing protein</fullName>
    </recommendedName>
</protein>
<evidence type="ECO:0000313" key="2">
    <source>
        <dbReference type="EMBL" id="GLF97426.1"/>
    </source>
</evidence>
<reference evidence="2 3" key="1">
    <citation type="submission" date="2022-10" db="EMBL/GenBank/DDBJ databases">
        <title>Draft genome sequence of Streptomyces sp. YSPA8.</title>
        <authorList>
            <person name="Moriuchi R."/>
            <person name="Dohra H."/>
            <person name="Yamamura H."/>
            <person name="Kodani S."/>
        </authorList>
    </citation>
    <scope>NUCLEOTIDE SEQUENCE [LARGE SCALE GENOMIC DNA]</scope>
    <source>
        <strain evidence="2 3">YSPA8</strain>
    </source>
</reference>
<comment type="caution">
    <text evidence="2">The sequence shown here is derived from an EMBL/GenBank/DDBJ whole genome shotgun (WGS) entry which is preliminary data.</text>
</comment>
<organism evidence="2 3">
    <name type="scientific">Streptomyces yaizuensis</name>
    <dbReference type="NCBI Taxonomy" id="2989713"/>
    <lineage>
        <taxon>Bacteria</taxon>
        <taxon>Bacillati</taxon>
        <taxon>Actinomycetota</taxon>
        <taxon>Actinomycetes</taxon>
        <taxon>Kitasatosporales</taxon>
        <taxon>Streptomycetaceae</taxon>
        <taxon>Streptomyces</taxon>
    </lineage>
</organism>
<sequence>MAVMHRTLLATCAGVVMVAGTGAVNAGAGMVAPKADLAHHGRASLSQGRLAVSVETESRGPAKLENATVRLDFSVPLAGAGELSPSCLWSGDTTVLCATGPLRAGAAGRRTVIDLRADGTPDELVMTVRTHWNGGAVDPEPGNNEHEVLVTATGAAYVF</sequence>
<evidence type="ECO:0008006" key="4">
    <source>
        <dbReference type="Google" id="ProtNLM"/>
    </source>
</evidence>
<evidence type="ECO:0000256" key="1">
    <source>
        <dbReference type="SAM" id="SignalP"/>
    </source>
</evidence>
<feature type="signal peptide" evidence="1">
    <location>
        <begin position="1"/>
        <end position="28"/>
    </location>
</feature>
<feature type="chain" id="PRO_5045080091" description="DUF11 domain-containing protein" evidence="1">
    <location>
        <begin position="29"/>
        <end position="159"/>
    </location>
</feature>
<dbReference type="EMBL" id="BSBI01000011">
    <property type="protein sequence ID" value="GLF97426.1"/>
    <property type="molecule type" value="Genomic_DNA"/>
</dbReference>
<keyword evidence="1" id="KW-0732">Signal</keyword>